<dbReference type="InterPro" id="IPR036890">
    <property type="entry name" value="HATPase_C_sf"/>
</dbReference>
<accession>A0ABP6PX84</accession>
<comment type="caution">
    <text evidence="3">The sequence shown here is derived from an EMBL/GenBank/DDBJ whole genome shotgun (WGS) entry which is preliminary data.</text>
</comment>
<proteinExistence type="predicted"/>
<dbReference type="InterPro" id="IPR003594">
    <property type="entry name" value="HATPase_dom"/>
</dbReference>
<keyword evidence="1" id="KW-0723">Serine/threonine-protein kinase</keyword>
<sequence>MDAQRQPLGVIGRAPGGDARAVAWEFPADLRAPSRARNLTRGELAAWKLTDSADIDDVVLIVDELVANAVVHGRGPIRLRLLLDGLMLRGEISDHSPVAAPTNTRTSREEDAEDGRGLLLVAALAAACGSTPTGPGKTVWFQFLLTGLAP</sequence>
<feature type="domain" description="Histidine kinase/HSP90-like ATPase" evidence="2">
    <location>
        <begin position="26"/>
        <end position="142"/>
    </location>
</feature>
<keyword evidence="1" id="KW-0418">Kinase</keyword>
<evidence type="ECO:0000313" key="3">
    <source>
        <dbReference type="EMBL" id="GAA3191601.1"/>
    </source>
</evidence>
<dbReference type="GO" id="GO:0005524">
    <property type="term" value="F:ATP binding"/>
    <property type="evidence" value="ECO:0007669"/>
    <property type="project" value="UniProtKB-KW"/>
</dbReference>
<gene>
    <name evidence="3" type="ORF">GCM10010468_00030</name>
</gene>
<dbReference type="SUPFAM" id="SSF55874">
    <property type="entry name" value="ATPase domain of HSP90 chaperone/DNA topoisomerase II/histidine kinase"/>
    <property type="match status" value="1"/>
</dbReference>
<dbReference type="RefSeq" id="WP_344820988.1">
    <property type="nucleotide sequence ID" value="NZ_BAAAUV010000001.1"/>
</dbReference>
<keyword evidence="1" id="KW-0808">Transferase</keyword>
<dbReference type="Gene3D" id="3.30.565.10">
    <property type="entry name" value="Histidine kinase-like ATPase, C-terminal domain"/>
    <property type="match status" value="1"/>
</dbReference>
<dbReference type="PANTHER" id="PTHR35526:SF3">
    <property type="entry name" value="ANTI-SIGMA-F FACTOR RSBW"/>
    <property type="match status" value="1"/>
</dbReference>
<dbReference type="Proteomes" id="UP001501237">
    <property type="component" value="Unassembled WGS sequence"/>
</dbReference>
<name>A0ABP6PX84_9ACTN</name>
<dbReference type="CDD" id="cd16936">
    <property type="entry name" value="HATPase_RsbW-like"/>
    <property type="match status" value="1"/>
</dbReference>
<keyword evidence="3" id="KW-0547">Nucleotide-binding</keyword>
<dbReference type="PANTHER" id="PTHR35526">
    <property type="entry name" value="ANTI-SIGMA-F FACTOR RSBW-RELATED"/>
    <property type="match status" value="1"/>
</dbReference>
<dbReference type="InterPro" id="IPR050267">
    <property type="entry name" value="Anti-sigma-factor_SerPK"/>
</dbReference>
<protein>
    <submittedName>
        <fullName evidence="3">ATP-binding protein</fullName>
    </submittedName>
</protein>
<organism evidence="3 4">
    <name type="scientific">Actinocorallia longicatena</name>
    <dbReference type="NCBI Taxonomy" id="111803"/>
    <lineage>
        <taxon>Bacteria</taxon>
        <taxon>Bacillati</taxon>
        <taxon>Actinomycetota</taxon>
        <taxon>Actinomycetes</taxon>
        <taxon>Streptosporangiales</taxon>
        <taxon>Thermomonosporaceae</taxon>
        <taxon>Actinocorallia</taxon>
    </lineage>
</organism>
<dbReference type="EMBL" id="BAAAUV010000001">
    <property type="protein sequence ID" value="GAA3191601.1"/>
    <property type="molecule type" value="Genomic_DNA"/>
</dbReference>
<keyword evidence="4" id="KW-1185">Reference proteome</keyword>
<evidence type="ECO:0000256" key="1">
    <source>
        <dbReference type="ARBA" id="ARBA00022527"/>
    </source>
</evidence>
<dbReference type="Pfam" id="PF13581">
    <property type="entry name" value="HATPase_c_2"/>
    <property type="match status" value="1"/>
</dbReference>
<reference evidence="4" key="1">
    <citation type="journal article" date="2019" name="Int. J. Syst. Evol. Microbiol.">
        <title>The Global Catalogue of Microorganisms (GCM) 10K type strain sequencing project: providing services to taxonomists for standard genome sequencing and annotation.</title>
        <authorList>
            <consortium name="The Broad Institute Genomics Platform"/>
            <consortium name="The Broad Institute Genome Sequencing Center for Infectious Disease"/>
            <person name="Wu L."/>
            <person name="Ma J."/>
        </authorList>
    </citation>
    <scope>NUCLEOTIDE SEQUENCE [LARGE SCALE GENOMIC DNA]</scope>
    <source>
        <strain evidence="4">JCM 9377</strain>
    </source>
</reference>
<evidence type="ECO:0000259" key="2">
    <source>
        <dbReference type="Pfam" id="PF13581"/>
    </source>
</evidence>
<evidence type="ECO:0000313" key="4">
    <source>
        <dbReference type="Proteomes" id="UP001501237"/>
    </source>
</evidence>
<keyword evidence="3" id="KW-0067">ATP-binding</keyword>